<evidence type="ECO:0000256" key="5">
    <source>
        <dbReference type="ARBA" id="ARBA00022892"/>
    </source>
</evidence>
<keyword evidence="5 10" id="KW-0931">ER-Golgi transport</keyword>
<feature type="compositionally biased region" description="Basic and acidic residues" evidence="11">
    <location>
        <begin position="30"/>
        <end position="40"/>
    </location>
</feature>
<dbReference type="PANTHER" id="PTHR13402">
    <property type="entry name" value="RGPR-RELATED"/>
    <property type="match status" value="1"/>
</dbReference>
<feature type="compositionally biased region" description="Basic and acidic residues" evidence="11">
    <location>
        <begin position="1624"/>
        <end position="1634"/>
    </location>
</feature>
<feature type="compositionally biased region" description="Polar residues" evidence="11">
    <location>
        <begin position="700"/>
        <end position="713"/>
    </location>
</feature>
<feature type="compositionally biased region" description="Low complexity" evidence="11">
    <location>
        <begin position="598"/>
        <end position="615"/>
    </location>
</feature>
<evidence type="ECO:0000256" key="9">
    <source>
        <dbReference type="ARBA" id="ARBA00024687"/>
    </source>
</evidence>
<dbReference type="GO" id="GO:0007030">
    <property type="term" value="P:Golgi organization"/>
    <property type="evidence" value="ECO:0007669"/>
    <property type="project" value="TreeGrafter"/>
</dbReference>
<keyword evidence="15" id="KW-1185">Reference proteome</keyword>
<evidence type="ECO:0000256" key="7">
    <source>
        <dbReference type="ARBA" id="ARBA00023006"/>
    </source>
</evidence>
<dbReference type="STRING" id="1442369.A0A0D2JLZ5"/>
<feature type="region of interest" description="Disordered" evidence="11">
    <location>
        <begin position="1"/>
        <end position="132"/>
    </location>
</feature>
<dbReference type="Pfam" id="PF12932">
    <property type="entry name" value="Sec16"/>
    <property type="match status" value="1"/>
</dbReference>
<evidence type="ECO:0000259" key="13">
    <source>
        <dbReference type="Pfam" id="PF12932"/>
    </source>
</evidence>
<dbReference type="GO" id="GO:0005789">
    <property type="term" value="C:endoplasmic reticulum membrane"/>
    <property type="evidence" value="ECO:0007669"/>
    <property type="project" value="UniProtKB-SubCell"/>
</dbReference>
<keyword evidence="6 10" id="KW-0653">Protein transport</keyword>
<dbReference type="GO" id="GO:0012507">
    <property type="term" value="C:ER to Golgi transport vesicle membrane"/>
    <property type="evidence" value="ECO:0007669"/>
    <property type="project" value="TreeGrafter"/>
</dbReference>
<name>A0A0D2JLZ5_9EURO</name>
<dbReference type="Pfam" id="PF12931">
    <property type="entry name" value="TPR_Sec16"/>
    <property type="match status" value="1"/>
</dbReference>
<dbReference type="InterPro" id="IPR024298">
    <property type="entry name" value="Sec16_Sec23-bd"/>
</dbReference>
<feature type="compositionally biased region" description="Polar residues" evidence="11">
    <location>
        <begin position="530"/>
        <end position="542"/>
    </location>
</feature>
<feature type="compositionally biased region" description="Polar residues" evidence="11">
    <location>
        <begin position="777"/>
        <end position="794"/>
    </location>
</feature>
<feature type="compositionally biased region" description="Basic and acidic residues" evidence="11">
    <location>
        <begin position="1733"/>
        <end position="1744"/>
    </location>
</feature>
<feature type="compositionally biased region" description="Polar residues" evidence="11">
    <location>
        <begin position="63"/>
        <end position="85"/>
    </location>
</feature>
<feature type="compositionally biased region" description="Low complexity" evidence="11">
    <location>
        <begin position="723"/>
        <end position="738"/>
    </location>
</feature>
<evidence type="ECO:0000256" key="11">
    <source>
        <dbReference type="SAM" id="MobiDB-lite"/>
    </source>
</evidence>
<feature type="compositionally biased region" description="Polar residues" evidence="11">
    <location>
        <begin position="1785"/>
        <end position="1808"/>
    </location>
</feature>
<keyword evidence="3 10" id="KW-0813">Transport</keyword>
<dbReference type="Gene3D" id="1.25.40.1030">
    <property type="match status" value="1"/>
</dbReference>
<feature type="compositionally biased region" description="Basic and acidic residues" evidence="11">
    <location>
        <begin position="1652"/>
        <end position="1668"/>
    </location>
</feature>
<keyword evidence="8 10" id="KW-0472">Membrane</keyword>
<dbReference type="GO" id="GO:0070973">
    <property type="term" value="P:protein localization to endoplasmic reticulum exit site"/>
    <property type="evidence" value="ECO:0007669"/>
    <property type="project" value="TreeGrafter"/>
</dbReference>
<comment type="similarity">
    <text evidence="2 10">Belongs to the SEC16 family.</text>
</comment>
<feature type="compositionally biased region" description="Low complexity" evidence="11">
    <location>
        <begin position="1500"/>
        <end position="1515"/>
    </location>
</feature>
<dbReference type="GO" id="GO:0070971">
    <property type="term" value="C:endoplasmic reticulum exit site"/>
    <property type="evidence" value="ECO:0007669"/>
    <property type="project" value="TreeGrafter"/>
</dbReference>
<comment type="subcellular location">
    <subcellularLocation>
        <location evidence="1">Endoplasmic reticulum membrane</location>
        <topology evidence="1">Peripheral membrane protein</topology>
        <orientation evidence="1">Cytoplasmic side</orientation>
    </subcellularLocation>
</comment>
<keyword evidence="4 10" id="KW-0256">Endoplasmic reticulum</keyword>
<evidence type="ECO:0000256" key="4">
    <source>
        <dbReference type="ARBA" id="ARBA00022824"/>
    </source>
</evidence>
<dbReference type="VEuPathDB" id="FungiDB:Z518_01563"/>
<feature type="compositionally biased region" description="Polar residues" evidence="11">
    <location>
        <begin position="662"/>
        <end position="678"/>
    </location>
</feature>
<evidence type="ECO:0000313" key="14">
    <source>
        <dbReference type="EMBL" id="KIX10480.1"/>
    </source>
</evidence>
<dbReference type="InterPro" id="IPR024340">
    <property type="entry name" value="Sec16_CCD"/>
</dbReference>
<feature type="compositionally biased region" description="Pro residues" evidence="11">
    <location>
        <begin position="1836"/>
        <end position="1852"/>
    </location>
</feature>
<evidence type="ECO:0000259" key="12">
    <source>
        <dbReference type="Pfam" id="PF12931"/>
    </source>
</evidence>
<evidence type="ECO:0000256" key="3">
    <source>
        <dbReference type="ARBA" id="ARBA00022448"/>
    </source>
</evidence>
<dbReference type="GO" id="GO:0015031">
    <property type="term" value="P:protein transport"/>
    <property type="evidence" value="ECO:0007669"/>
    <property type="project" value="UniProtKB-KW"/>
</dbReference>
<feature type="compositionally biased region" description="Polar residues" evidence="11">
    <location>
        <begin position="1442"/>
        <end position="1475"/>
    </location>
</feature>
<feature type="compositionally biased region" description="Low complexity" evidence="11">
    <location>
        <begin position="398"/>
        <end position="421"/>
    </location>
</feature>
<dbReference type="OrthoDB" id="8918678at2759"/>
<feature type="compositionally biased region" description="Polar residues" evidence="11">
    <location>
        <begin position="98"/>
        <end position="115"/>
    </location>
</feature>
<dbReference type="CDD" id="cd09233">
    <property type="entry name" value="ACE1-Sec16-like"/>
    <property type="match status" value="1"/>
</dbReference>
<organism evidence="14 15">
    <name type="scientific">Rhinocladiella mackenziei CBS 650.93</name>
    <dbReference type="NCBI Taxonomy" id="1442369"/>
    <lineage>
        <taxon>Eukaryota</taxon>
        <taxon>Fungi</taxon>
        <taxon>Dikarya</taxon>
        <taxon>Ascomycota</taxon>
        <taxon>Pezizomycotina</taxon>
        <taxon>Eurotiomycetes</taxon>
        <taxon>Chaetothyriomycetidae</taxon>
        <taxon>Chaetothyriales</taxon>
        <taxon>Herpotrichiellaceae</taxon>
        <taxon>Rhinocladiella</taxon>
    </lineage>
</organism>
<feature type="compositionally biased region" description="Low complexity" evidence="11">
    <location>
        <begin position="1825"/>
        <end position="1835"/>
    </location>
</feature>
<evidence type="ECO:0000256" key="6">
    <source>
        <dbReference type="ARBA" id="ARBA00022927"/>
    </source>
</evidence>
<feature type="region of interest" description="Disordered" evidence="11">
    <location>
        <begin position="153"/>
        <end position="221"/>
    </location>
</feature>
<feature type="compositionally biased region" description="Pro residues" evidence="11">
    <location>
        <begin position="686"/>
        <end position="695"/>
    </location>
</feature>
<reference evidence="14 15" key="1">
    <citation type="submission" date="2015-01" db="EMBL/GenBank/DDBJ databases">
        <title>The Genome Sequence of Rhinocladiella mackenzie CBS 650.93.</title>
        <authorList>
            <consortium name="The Broad Institute Genomics Platform"/>
            <person name="Cuomo C."/>
            <person name="de Hoog S."/>
            <person name="Gorbushina A."/>
            <person name="Stielow B."/>
            <person name="Teixiera M."/>
            <person name="Abouelleil A."/>
            <person name="Chapman S.B."/>
            <person name="Priest M."/>
            <person name="Young S.K."/>
            <person name="Wortman J."/>
            <person name="Nusbaum C."/>
            <person name="Birren B."/>
        </authorList>
    </citation>
    <scope>NUCLEOTIDE SEQUENCE [LARGE SCALE GENOMIC DNA]</scope>
    <source>
        <strain evidence="14 15">CBS 650.93</strain>
    </source>
</reference>
<comment type="function">
    <text evidence="9 10">Involved in the initiation of assembly of the COPII coat required for the formation of transport vesicles from the endoplasmic reticulum (ER) and the selection of cargo molecules. Also involved in autophagy.</text>
</comment>
<feature type="compositionally biased region" description="Polar residues" evidence="11">
    <location>
        <begin position="1408"/>
        <end position="1430"/>
    </location>
</feature>
<feature type="compositionally biased region" description="Basic residues" evidence="11">
    <location>
        <begin position="1878"/>
        <end position="1888"/>
    </location>
</feature>
<feature type="compositionally biased region" description="Low complexity" evidence="11">
    <location>
        <begin position="372"/>
        <end position="385"/>
    </location>
</feature>
<feature type="compositionally biased region" description="Low complexity" evidence="11">
    <location>
        <begin position="1669"/>
        <end position="1682"/>
    </location>
</feature>
<protein>
    <recommendedName>
        <fullName evidence="10">Protein transport protein sec16</fullName>
    </recommendedName>
</protein>
<evidence type="ECO:0000313" key="15">
    <source>
        <dbReference type="Proteomes" id="UP000053617"/>
    </source>
</evidence>
<evidence type="ECO:0000256" key="1">
    <source>
        <dbReference type="ARBA" id="ARBA00004397"/>
    </source>
</evidence>
<keyword evidence="7 10" id="KW-0072">Autophagy</keyword>
<feature type="domain" description="Sec16 Sec23-binding" evidence="12">
    <location>
        <begin position="1079"/>
        <end position="1384"/>
    </location>
</feature>
<evidence type="ECO:0000256" key="10">
    <source>
        <dbReference type="RuleBase" id="RU364101"/>
    </source>
</evidence>
<feature type="compositionally biased region" description="Basic and acidic residues" evidence="11">
    <location>
        <begin position="335"/>
        <end position="345"/>
    </location>
</feature>
<dbReference type="Proteomes" id="UP000053617">
    <property type="component" value="Unassembled WGS sequence"/>
</dbReference>
<dbReference type="RefSeq" id="XP_013277616.1">
    <property type="nucleotide sequence ID" value="XM_013422162.1"/>
</dbReference>
<accession>A0A0D2JLZ5</accession>
<feature type="compositionally biased region" description="Polar residues" evidence="11">
    <location>
        <begin position="1"/>
        <end position="17"/>
    </location>
</feature>
<dbReference type="HOGENOM" id="CLU_001147_0_0_1"/>
<sequence>METASHMNNASSETSDAVRSGHWLPALRPDFLDKSRDDSHPAAMAESESRALGNGENHMGLPTSDSANNTTEGTSMKDTSATSAMQEDHISALKRNASDSADTGRQWPSQPADTTSRTDELPSDNDDERLDPAWGIKRLDSAHILAQVHRSTTFPEFSAPEPLNPPPNVDAPKREHDIQMANGTTESAAATEHESIAAEPKTLNWMDDDHDGTRDPPSWTIPEQADIIDDEAQRFDEGVPLIQAEGKVPQDHDDANVQSSVNPFETEPDDEETSFFSKMNGATGEGPESPSLGRKSTAQVLRSLDFSAKDAPESPAVTAPTEPSFYDELANAHVPDNEASKGPEKEDVDSMWAAALGDDEFLVEDADDLLPDSEPSSPSSFLASLKETSTLPDDKLDGSSTQVSSGTTSQQNQGQTQNTGNPYAPHQPSTSDMVQLSPTGLTTHNNVGISRPGLAPMSSFQAHIQQRPPPPQPVQSFVDQAKDGYKSPYDLPVDIAKPRKRAHVPQPVQTTKTVAPPPRSSSLSEKPLQSPFTPNVRPSSGSGLMPPPAPLPAIQSRSASAFAPATKADVPKFGSSSFFEELPVSSRPRPPPGHGRYTPQQTTVSPPQPLHLSPPSVTPSPPRERPSAPQASDPFAQYQLRAPERLDPYANVPLQPPPTVPAASTTRYSPAPATSTLGARTGPSPRYSPAPPPQPVSSDRYASQSTSPAGPSQATPPMPNRYAAQPPSNAPPAASILPFQPRTSSPLALHKSSIDKSASDVTLSMAQAPRTGAPPRQASSAGLVSSQSVITPEGQSFADPDIHTSPPKRPGTERLPGPRRSQTQSPSKQRPQPAFTTYPNDVMNRSTSVYGQPATNRNFSQLETVPPTRLNVHARGLAPELDFVRPVDDTQFDPLERWKGAPIFTFGFGGSILSTFPKHVPRYAAGAARPQIKSAAGEVSIRSVKDVLPQSETLNSFPGPLRSKSKKKEVLSWMSTYISELESYMPNAMPTQTLSDPGRRHHEKILLWRIVRCMVEHDGVIDGPALKAMNVILSPEIHALDESTATQYRVDEQFSGIYRPSGANAQPDSIDPMAIEMLRKRLLSGDRQAAVIHAMDNRLWSHALIISSTMDLPVWNQVVREFVRQEVKTVGANAEPLSALYEIFGGNLEESVDELVPPSARAGLQMVSKVDVGEPTKNALDGLNRWKETLSLVLNNRCQGDHQALAILGKLLEDYDRIEAAHICYLFSRNPARPIIFGGVDDEQTPIVLLGANHRSQPFDFGRDQEAILLTEIYEFASSILAAGSPIAYMPHLSVYKLQRATDLAERGLKLEAQSYCDAITATFKSSTKMSPYYHPLFLSGLDDLSNRLKQVPIQGSSSWIGKPSLEKVSGSMWTKFSSFVVGEDSDAESKASGKDVAEPVPFANVAGTPSISRSGSQSDLYGSYPQSAPVTVAGSRYAPNGVQSSRSSSELVRGQSSLDFQRSPPSTSYSQGSRQYGPVNMFQPGQVAPLPNPYRSFATPSPSTSYPQSPPRSTYMPKNAIQSTPPNTSPTNHETYAPSSSFGQPQQSDGGTPAQMPDSQSQEQSVAYGGYEPPRQDPTPPEQNDDRDVGYEPSSQSYGYEPPISTGYVPYVPEPESPEDGPNEEKPKKKSFIDDDDDDFPRTSSQAPPSESKRSVDEDEAARRRANDAVADAAFRAAAEADAARDKEKAQSKRSSSWFSGWLGGKKAADGLDAGSGKGSEPKVYRANLGESKMKLYYDKELGKWVNPDNPDAAKKTATPPPPRMGSTPAPQVSSGGPPRAPNSGPTSHPSLPNFSTGPPSAPSSRAGTPASGSGLPPVPSPLPGVSGPPSGSGTPPPAPTSAPGLVPPPGLVSRPGTAMSNSSSIDDLIGPATGRKGPKGGKKGAKSGRYVDVMTK</sequence>
<dbReference type="EMBL" id="KN847475">
    <property type="protein sequence ID" value="KIX10480.1"/>
    <property type="molecule type" value="Genomic_DNA"/>
</dbReference>
<feature type="region of interest" description="Disordered" evidence="11">
    <location>
        <begin position="246"/>
        <end position="350"/>
    </location>
</feature>
<evidence type="ECO:0000256" key="8">
    <source>
        <dbReference type="ARBA" id="ARBA00023136"/>
    </source>
</evidence>
<dbReference type="GO" id="GO:0006914">
    <property type="term" value="P:autophagy"/>
    <property type="evidence" value="ECO:0007669"/>
    <property type="project" value="UniProtKB-KW"/>
</dbReference>
<dbReference type="FunFam" id="1.25.40.1030:FF:000008">
    <property type="entry name" value="Protein transport protein sec16"/>
    <property type="match status" value="1"/>
</dbReference>
<feature type="region of interest" description="Disordered" evidence="11">
    <location>
        <begin position="1401"/>
        <end position="1898"/>
    </location>
</feature>
<feature type="compositionally biased region" description="Basic and acidic residues" evidence="11">
    <location>
        <begin position="1683"/>
        <end position="1692"/>
    </location>
</feature>
<feature type="domain" description="Sec16 central conserved" evidence="13">
    <location>
        <begin position="901"/>
        <end position="1019"/>
    </location>
</feature>
<feature type="compositionally biased region" description="Polar residues" evidence="11">
    <location>
        <begin position="427"/>
        <end position="448"/>
    </location>
</feature>
<feature type="region of interest" description="Disordered" evidence="11">
    <location>
        <begin position="363"/>
        <end position="848"/>
    </location>
</feature>
<feature type="compositionally biased region" description="Polar residues" evidence="11">
    <location>
        <begin position="820"/>
        <end position="848"/>
    </location>
</feature>
<evidence type="ECO:0000256" key="2">
    <source>
        <dbReference type="ARBA" id="ARBA00005927"/>
    </source>
</evidence>
<proteinExistence type="inferred from homology"/>
<dbReference type="GO" id="GO:0016192">
    <property type="term" value="P:vesicle-mediated transport"/>
    <property type="evidence" value="ECO:0007669"/>
    <property type="project" value="UniProtKB-KW"/>
</dbReference>
<gene>
    <name evidence="14" type="ORF">Z518_01563</name>
</gene>
<dbReference type="GeneID" id="25289634"/>
<dbReference type="PANTHER" id="PTHR13402:SF6">
    <property type="entry name" value="SECRETORY 16, ISOFORM I"/>
    <property type="match status" value="1"/>
</dbReference>
<feature type="compositionally biased region" description="Polar residues" evidence="11">
    <location>
        <begin position="1521"/>
        <end position="1551"/>
    </location>
</feature>